<dbReference type="AlphaFoldDB" id="A0A8H9NSG2"/>
<dbReference type="Proteomes" id="UP000864563">
    <property type="component" value="Unassembled WGS sequence"/>
</dbReference>
<evidence type="ECO:0000313" key="2">
    <source>
        <dbReference type="EMBL" id="HAT1584520.1"/>
    </source>
</evidence>
<feature type="chain" id="PRO_5034253638" description="Fimbrial protein" evidence="1">
    <location>
        <begin position="27"/>
        <end position="244"/>
    </location>
</feature>
<evidence type="ECO:0000256" key="1">
    <source>
        <dbReference type="SAM" id="SignalP"/>
    </source>
</evidence>
<feature type="signal peptide" evidence="1">
    <location>
        <begin position="1"/>
        <end position="26"/>
    </location>
</feature>
<proteinExistence type="predicted"/>
<keyword evidence="1" id="KW-0732">Signal</keyword>
<name>A0A8H9NSG2_9ENTR</name>
<reference evidence="2" key="1">
    <citation type="journal article" date="2018" name="Genome Biol.">
        <title>SKESA: strategic k-mer extension for scrupulous assemblies.</title>
        <authorList>
            <person name="Souvorov A."/>
            <person name="Agarwala R."/>
            <person name="Lipman D.J."/>
        </authorList>
    </citation>
    <scope>NUCLEOTIDE SEQUENCE</scope>
    <source>
        <strain evidence="2">YDC697-2</strain>
    </source>
</reference>
<dbReference type="Gene3D" id="2.60.40.3310">
    <property type="match status" value="1"/>
</dbReference>
<dbReference type="EMBL" id="DACSDU010000002">
    <property type="protein sequence ID" value="HAT1584520.1"/>
    <property type="molecule type" value="Genomic_DNA"/>
</dbReference>
<comment type="caution">
    <text evidence="2">The sequence shown here is derived from an EMBL/GenBank/DDBJ whole genome shotgun (WGS) entry which is preliminary data.</text>
</comment>
<reference evidence="2" key="2">
    <citation type="submission" date="2020-11" db="EMBL/GenBank/DDBJ databases">
        <authorList>
            <consortium name="NCBI Pathogen Detection Project"/>
        </authorList>
    </citation>
    <scope>NUCLEOTIDE SEQUENCE</scope>
    <source>
        <strain evidence="2">YDC697-2</strain>
    </source>
</reference>
<protein>
    <recommendedName>
        <fullName evidence="3">Fimbrial protein</fullName>
    </recommendedName>
</protein>
<sequence length="244" mass="25711">MSRLWRLTGCAVMAVMAGLIVMPASAATWSYNYTWATGDHAGQPAGSCAYTLPDIRPLQVPRTLVVDSAAPVGTVLYSWDFNSFLPGFRVQCTGSGIDNSTNSTNVNNGSISGNLIVADFLITGMTLSTGFSGTNPVYATTLPGIGIRFSVKADTDSAVDGAGTNYSYTTLYRVDGQASVSQAPRDVVYVWGGPIGPAAYLYTRIYATGPSSYRHSIQTIAQGISVKAELIKTADTVQYGSLGD</sequence>
<evidence type="ECO:0008006" key="3">
    <source>
        <dbReference type="Google" id="ProtNLM"/>
    </source>
</evidence>
<dbReference type="RefSeq" id="WP_174349278.1">
    <property type="nucleotide sequence ID" value="NZ_JAAMQE010000001.1"/>
</dbReference>
<organism evidence="2">
    <name type="scientific">Citrobacter farmeri</name>
    <dbReference type="NCBI Taxonomy" id="67824"/>
    <lineage>
        <taxon>Bacteria</taxon>
        <taxon>Pseudomonadati</taxon>
        <taxon>Pseudomonadota</taxon>
        <taxon>Gammaproteobacteria</taxon>
        <taxon>Enterobacterales</taxon>
        <taxon>Enterobacteriaceae</taxon>
        <taxon>Citrobacter</taxon>
    </lineage>
</organism>
<accession>A0A8H9NSG2</accession>
<gene>
    <name evidence="2" type="ORF">I8Y00_000823</name>
</gene>